<accession>A0A5C5YZ92</accession>
<dbReference type="AlphaFoldDB" id="A0A5C5YZ92"/>
<evidence type="ECO:0000256" key="3">
    <source>
        <dbReference type="ARBA" id="ARBA00022741"/>
    </source>
</evidence>
<evidence type="ECO:0000256" key="2">
    <source>
        <dbReference type="ARBA" id="ARBA00022679"/>
    </source>
</evidence>
<dbReference type="InterPro" id="IPR005177">
    <property type="entry name" value="Kinase-pyrophosphorylase"/>
</dbReference>
<keyword evidence="3" id="KW-0547">Nucleotide-binding</keyword>
<evidence type="ECO:0000256" key="1">
    <source>
        <dbReference type="ARBA" id="ARBA00022527"/>
    </source>
</evidence>
<dbReference type="RefSeq" id="WP_146395052.1">
    <property type="nucleotide sequence ID" value="NZ_SJPJ01000001.1"/>
</dbReference>
<keyword evidence="4" id="KW-0418">Kinase</keyword>
<dbReference type="Pfam" id="PF03618">
    <property type="entry name" value="Kinase-PPPase"/>
    <property type="match status" value="1"/>
</dbReference>
<sequence length="280" mass="30823">MSKSKSNELPKIVILSGGTGRTVQNLLTAALEQFPDNQANVVIHAGIRKRDKVVAAIREAAESGAAVCHSLVEPEIRKAAEAEARRLAVPCIDVLGPALALLGAHFSAVPRGRAGLLYQVHHEQFDRIDAMDFTLEHDDGQKQNELRKADVVIVGASRTSKSVTCFYLAFRGIRAANVPLLPGMPLPAPLLKLNSKRVIGLTMSAAHLESVRQTRLDQISHRPVPQYANLRDIQAELREIRTLITNQGWECVDVSYKATEEVADQIIELLPRRRASRKVE</sequence>
<keyword evidence="1" id="KW-0723">Serine/threonine-protein kinase</keyword>
<dbReference type="EMBL" id="SJPJ01000001">
    <property type="protein sequence ID" value="TWT79937.1"/>
    <property type="molecule type" value="Genomic_DNA"/>
</dbReference>
<proteinExistence type="predicted"/>
<dbReference type="NCBIfam" id="NF003742">
    <property type="entry name" value="PRK05339.1"/>
    <property type="match status" value="1"/>
</dbReference>
<dbReference type="EC" id="2.7.11.32" evidence="5"/>
<dbReference type="GO" id="GO:0005524">
    <property type="term" value="F:ATP binding"/>
    <property type="evidence" value="ECO:0007669"/>
    <property type="project" value="InterPro"/>
</dbReference>
<evidence type="ECO:0000256" key="4">
    <source>
        <dbReference type="ARBA" id="ARBA00022777"/>
    </source>
</evidence>
<dbReference type="GO" id="GO:0004674">
    <property type="term" value="F:protein serine/threonine kinase activity"/>
    <property type="evidence" value="ECO:0007669"/>
    <property type="project" value="UniProtKB-KW"/>
</dbReference>
<gene>
    <name evidence="5" type="primary">yqfL_1</name>
    <name evidence="5" type="ORF">CA13_13480</name>
</gene>
<dbReference type="PANTHER" id="PTHR31756:SF3">
    <property type="entry name" value="PYRUVATE, PHOSPHATE DIKINASE REGULATORY PROTEIN 1, CHLOROPLASTIC"/>
    <property type="match status" value="1"/>
</dbReference>
<protein>
    <submittedName>
        <fullName evidence="5">Putative pyruvate, phosphate dikinase regulatory protein</fullName>
        <ecNumber evidence="5">2.7.11.32</ecNumber>
    </submittedName>
</protein>
<reference evidence="5 6" key="1">
    <citation type="submission" date="2019-02" db="EMBL/GenBank/DDBJ databases">
        <title>Deep-cultivation of Planctomycetes and their phenomic and genomic characterization uncovers novel biology.</title>
        <authorList>
            <person name="Wiegand S."/>
            <person name="Jogler M."/>
            <person name="Boedeker C."/>
            <person name="Pinto D."/>
            <person name="Vollmers J."/>
            <person name="Rivas-Marin E."/>
            <person name="Kohn T."/>
            <person name="Peeters S.H."/>
            <person name="Heuer A."/>
            <person name="Rast P."/>
            <person name="Oberbeckmann S."/>
            <person name="Bunk B."/>
            <person name="Jeske O."/>
            <person name="Meyerdierks A."/>
            <person name="Storesund J.E."/>
            <person name="Kallscheuer N."/>
            <person name="Luecker S."/>
            <person name="Lage O.M."/>
            <person name="Pohl T."/>
            <person name="Merkel B.J."/>
            <person name="Hornburger P."/>
            <person name="Mueller R.-W."/>
            <person name="Bruemmer F."/>
            <person name="Labrenz M."/>
            <person name="Spormann A.M."/>
            <person name="Op Den Camp H."/>
            <person name="Overmann J."/>
            <person name="Amann R."/>
            <person name="Jetten M.S.M."/>
            <person name="Mascher T."/>
            <person name="Medema M.H."/>
            <person name="Devos D.P."/>
            <person name="Kaster A.-K."/>
            <person name="Ovreas L."/>
            <person name="Rohde M."/>
            <person name="Galperin M.Y."/>
            <person name="Jogler C."/>
        </authorList>
    </citation>
    <scope>NUCLEOTIDE SEQUENCE [LARGE SCALE GENOMIC DNA]</scope>
    <source>
        <strain evidence="5 6">CA13</strain>
    </source>
</reference>
<dbReference type="PANTHER" id="PTHR31756">
    <property type="entry name" value="PYRUVATE, PHOSPHATE DIKINASE REGULATORY PROTEIN 1, CHLOROPLASTIC"/>
    <property type="match status" value="1"/>
</dbReference>
<dbReference type="Proteomes" id="UP000315010">
    <property type="component" value="Unassembled WGS sequence"/>
</dbReference>
<evidence type="ECO:0000313" key="5">
    <source>
        <dbReference type="EMBL" id="TWT79937.1"/>
    </source>
</evidence>
<evidence type="ECO:0000313" key="6">
    <source>
        <dbReference type="Proteomes" id="UP000315010"/>
    </source>
</evidence>
<organism evidence="5 6">
    <name type="scientific">Novipirellula herctigrandis</name>
    <dbReference type="NCBI Taxonomy" id="2527986"/>
    <lineage>
        <taxon>Bacteria</taxon>
        <taxon>Pseudomonadati</taxon>
        <taxon>Planctomycetota</taxon>
        <taxon>Planctomycetia</taxon>
        <taxon>Pirellulales</taxon>
        <taxon>Pirellulaceae</taxon>
        <taxon>Novipirellula</taxon>
    </lineage>
</organism>
<dbReference type="OrthoDB" id="9782201at2"/>
<keyword evidence="6" id="KW-1185">Reference proteome</keyword>
<keyword evidence="2 5" id="KW-0808">Transferase</keyword>
<keyword evidence="5" id="KW-0670">Pyruvate</keyword>
<name>A0A5C5YZ92_9BACT</name>
<comment type="caution">
    <text evidence="5">The sequence shown here is derived from an EMBL/GenBank/DDBJ whole genome shotgun (WGS) entry which is preliminary data.</text>
</comment>